<comment type="cofactor">
    <cofactor evidence="10">
        <name>K(+)</name>
        <dbReference type="ChEBI" id="CHEBI:29103"/>
    </cofactor>
    <text evidence="10">Binds 1 K(+) per subunit. The potassium ion strongly increases the affinity for DNA.</text>
</comment>
<dbReference type="GO" id="GO:0000287">
    <property type="term" value="F:magnesium ion binding"/>
    <property type="evidence" value="ECO:0007669"/>
    <property type="project" value="UniProtKB-UniRule"/>
</dbReference>
<dbReference type="PANTHER" id="PTHR42646">
    <property type="entry name" value="FLAP ENDONUCLEASE XNI"/>
    <property type="match status" value="1"/>
</dbReference>
<keyword evidence="5 10" id="KW-0460">Magnesium</keyword>
<keyword evidence="4 10" id="KW-0378">Hydrolase</keyword>
<dbReference type="GO" id="GO:0017108">
    <property type="term" value="F:5'-flap endonuclease activity"/>
    <property type="evidence" value="ECO:0007669"/>
    <property type="project" value="UniProtKB-UniRule"/>
</dbReference>
<feature type="region of interest" description="Interaction with DNA" evidence="10">
    <location>
        <begin position="214"/>
        <end position="219"/>
    </location>
</feature>
<comment type="similarity">
    <text evidence="8 10">Belongs to the Xni family.</text>
</comment>
<dbReference type="InterPro" id="IPR038969">
    <property type="entry name" value="FEN"/>
</dbReference>
<feature type="binding site" evidence="10">
    <location>
        <position position="210"/>
    </location>
    <ligand>
        <name>K(+)</name>
        <dbReference type="ChEBI" id="CHEBI:29103"/>
    </ligand>
</feature>
<dbReference type="Proteomes" id="UP000019202">
    <property type="component" value="Unassembled WGS sequence"/>
</dbReference>
<dbReference type="GO" id="GO:0008409">
    <property type="term" value="F:5'-3' exonuclease activity"/>
    <property type="evidence" value="ECO:0007669"/>
    <property type="project" value="InterPro"/>
</dbReference>
<keyword evidence="7 10" id="KW-0238">DNA-binding</keyword>
<evidence type="ECO:0000256" key="3">
    <source>
        <dbReference type="ARBA" id="ARBA00022759"/>
    </source>
</evidence>
<keyword evidence="6 10" id="KW-0630">Potassium</keyword>
<dbReference type="Gene3D" id="3.40.50.1010">
    <property type="entry name" value="5'-nuclease"/>
    <property type="match status" value="1"/>
</dbReference>
<evidence type="ECO:0000256" key="10">
    <source>
        <dbReference type="HAMAP-Rule" id="MF_01192"/>
    </source>
</evidence>
<evidence type="ECO:0000256" key="8">
    <source>
        <dbReference type="ARBA" id="ARBA00061117"/>
    </source>
</evidence>
<feature type="binding site" evidence="10">
    <location>
        <position position="202"/>
    </location>
    <ligand>
        <name>K(+)</name>
        <dbReference type="ChEBI" id="CHEBI:29103"/>
    </ligand>
</feature>
<dbReference type="HAMAP" id="MF_01192">
    <property type="entry name" value="Xni"/>
    <property type="match status" value="1"/>
</dbReference>
<keyword evidence="1 10" id="KW-0540">Nuclease</keyword>
<dbReference type="InterPro" id="IPR029060">
    <property type="entry name" value="PIN-like_dom_sf"/>
</dbReference>
<feature type="binding site" evidence="10">
    <location>
        <position position="201"/>
    </location>
    <ligand>
        <name>K(+)</name>
        <dbReference type="ChEBI" id="CHEBI:29103"/>
    </ligand>
</feature>
<feature type="domain" description="5'-3' exonuclease" evidence="11">
    <location>
        <begin position="33"/>
        <end position="280"/>
    </location>
</feature>
<evidence type="ECO:0000256" key="4">
    <source>
        <dbReference type="ARBA" id="ARBA00022801"/>
    </source>
</evidence>
<dbReference type="NCBIfam" id="NF007017">
    <property type="entry name" value="PRK09482.1"/>
    <property type="match status" value="1"/>
</dbReference>
<dbReference type="GO" id="GO:0030955">
    <property type="term" value="F:potassium ion binding"/>
    <property type="evidence" value="ECO:0007669"/>
    <property type="project" value="UniProtKB-UniRule"/>
</dbReference>
<dbReference type="GO" id="GO:0033567">
    <property type="term" value="P:DNA replication, Okazaki fragment processing"/>
    <property type="evidence" value="ECO:0007669"/>
    <property type="project" value="UniProtKB-UniRule"/>
</dbReference>
<feature type="binding site" evidence="10">
    <location>
        <position position="212"/>
    </location>
    <ligand>
        <name>K(+)</name>
        <dbReference type="ChEBI" id="CHEBI:29103"/>
    </ligand>
</feature>
<evidence type="ECO:0000256" key="5">
    <source>
        <dbReference type="ARBA" id="ARBA00022842"/>
    </source>
</evidence>
<dbReference type="InterPro" id="IPR008918">
    <property type="entry name" value="HhH2"/>
</dbReference>
<dbReference type="Pfam" id="PF01367">
    <property type="entry name" value="5_3_exonuc"/>
    <property type="match status" value="1"/>
</dbReference>
<dbReference type="STRING" id="1427518.XSR1_20050"/>
<evidence type="ECO:0000313" key="12">
    <source>
        <dbReference type="EMBL" id="CDL82221.1"/>
    </source>
</evidence>
<evidence type="ECO:0000256" key="9">
    <source>
        <dbReference type="ARBA" id="ARBA00074952"/>
    </source>
</evidence>
<dbReference type="Gene3D" id="1.10.150.20">
    <property type="entry name" value="5' to 3' exonuclease, C-terminal subdomain"/>
    <property type="match status" value="1"/>
</dbReference>
<accession>W1IX69</accession>
<dbReference type="CDD" id="cd09898">
    <property type="entry name" value="H3TH_53EXO"/>
    <property type="match status" value="1"/>
</dbReference>
<dbReference type="EC" id="3.1.-.-" evidence="10"/>
<keyword evidence="13" id="KW-1185">Reference proteome</keyword>
<organism evidence="12 13">
    <name type="scientific">Xenorhabdus szentirmaii DSM 16338</name>
    <dbReference type="NCBI Taxonomy" id="1427518"/>
    <lineage>
        <taxon>Bacteria</taxon>
        <taxon>Pseudomonadati</taxon>
        <taxon>Pseudomonadota</taxon>
        <taxon>Gammaproteobacteria</taxon>
        <taxon>Enterobacterales</taxon>
        <taxon>Morganellaceae</taxon>
        <taxon>Xenorhabdus</taxon>
    </lineage>
</organism>
<sequence length="283" mass="31768">MQHYRLQLEIHGDIFNEADARESIHGRNMKTMIHLLIVDALNLIRRIHAVQGSPCVPACEHALKQLITHASPSHAVAVFDEDDRGHSWRHQLLPDYKAGRSAMPDDLQQEMPQIKHAFNALGVTCWHAAGHEADDLAATLATKVSGSGHRVTIVSTDKGYCQLLSPNIQIRDYFQKRWLDLPFVQQEFGVEPNQLPDYWGLAGISSSKIPGIQGIGPKTASALLQQTGSLDNLFLHLESQPDKWRKKLEHNKEMAYISREVASLRTDLSLEGNLQQLRLATRT</sequence>
<evidence type="ECO:0000256" key="2">
    <source>
        <dbReference type="ARBA" id="ARBA00022723"/>
    </source>
</evidence>
<dbReference type="InterPro" id="IPR036279">
    <property type="entry name" value="5-3_exonuclease_C_sf"/>
</dbReference>
<dbReference type="GO" id="GO:0003677">
    <property type="term" value="F:DNA binding"/>
    <property type="evidence" value="ECO:0007669"/>
    <property type="project" value="UniProtKB-UniRule"/>
</dbReference>
<evidence type="ECO:0000313" key="13">
    <source>
        <dbReference type="Proteomes" id="UP000019202"/>
    </source>
</evidence>
<gene>
    <name evidence="10 12" type="primary">xni</name>
    <name evidence="10" type="synonym">ygdG</name>
    <name evidence="12" type="ORF">XSR1_20050</name>
</gene>
<evidence type="ECO:0000259" key="11">
    <source>
        <dbReference type="SMART" id="SM00475"/>
    </source>
</evidence>
<comment type="function">
    <text evidence="10">Has flap endonuclease activity. During DNA replication, flap endonucleases cleave the 5'-overhanging flap structure that is generated by displacement synthesis when DNA polymerase encounters the 5'-end of a downstream Okazaki fragment.</text>
</comment>
<feature type="binding site" evidence="10">
    <location>
        <position position="215"/>
    </location>
    <ligand>
        <name>K(+)</name>
        <dbReference type="ChEBI" id="CHEBI:29103"/>
    </ligand>
</feature>
<comment type="caution">
    <text evidence="12">The sequence shown here is derived from an EMBL/GenBank/DDBJ whole genome shotgun (WGS) entry which is preliminary data.</text>
</comment>
<dbReference type="FunFam" id="1.10.150.20:FF:000003">
    <property type="entry name" value="DNA polymerase I"/>
    <property type="match status" value="1"/>
</dbReference>
<dbReference type="SUPFAM" id="SSF47807">
    <property type="entry name" value="5' to 3' exonuclease, C-terminal subdomain"/>
    <property type="match status" value="1"/>
</dbReference>
<keyword evidence="2 10" id="KW-0479">Metal-binding</keyword>
<evidence type="ECO:0000256" key="1">
    <source>
        <dbReference type="ARBA" id="ARBA00022722"/>
    </source>
</evidence>
<dbReference type="PANTHER" id="PTHR42646:SF2">
    <property type="entry name" value="5'-3' EXONUCLEASE FAMILY PROTEIN"/>
    <property type="match status" value="1"/>
</dbReference>
<dbReference type="InterPro" id="IPR022895">
    <property type="entry name" value="Xni"/>
</dbReference>
<comment type="cofactor">
    <cofactor evidence="10">
        <name>Mg(2+)</name>
        <dbReference type="ChEBI" id="CHEBI:18420"/>
    </cofactor>
    <text evidence="10">Binds 2 Mg(2+) per subunit. Only one magnesium ion has a direct interaction with the protein, the other interactions are indirect.</text>
</comment>
<dbReference type="FunFam" id="3.40.50.1010:FF:000011">
    <property type="entry name" value="Flap endonuclease Xni"/>
    <property type="match status" value="1"/>
</dbReference>
<feature type="binding site" evidence="10">
    <location>
        <position position="134"/>
    </location>
    <ligand>
        <name>Mg(2+)</name>
        <dbReference type="ChEBI" id="CHEBI:18420"/>
    </ligand>
</feature>
<dbReference type="EMBL" id="CBXF010000077">
    <property type="protein sequence ID" value="CDL82221.1"/>
    <property type="molecule type" value="Genomic_DNA"/>
</dbReference>
<evidence type="ECO:0000256" key="7">
    <source>
        <dbReference type="ARBA" id="ARBA00023125"/>
    </source>
</evidence>
<proteinExistence type="inferred from homology"/>
<name>W1IX69_9GAMM</name>
<dbReference type="SMART" id="SM00279">
    <property type="entry name" value="HhH2"/>
    <property type="match status" value="1"/>
</dbReference>
<dbReference type="InterPro" id="IPR020045">
    <property type="entry name" value="DNA_polI_H3TH"/>
</dbReference>
<dbReference type="AlphaFoldDB" id="W1IX69"/>
<dbReference type="CDD" id="cd09859">
    <property type="entry name" value="PIN_53EXO"/>
    <property type="match status" value="1"/>
</dbReference>
<keyword evidence="3 10" id="KW-0255">Endonuclease</keyword>
<dbReference type="SUPFAM" id="SSF88723">
    <property type="entry name" value="PIN domain-like"/>
    <property type="match status" value="1"/>
</dbReference>
<dbReference type="SMART" id="SM00475">
    <property type="entry name" value="53EXOc"/>
    <property type="match status" value="1"/>
</dbReference>
<dbReference type="InterPro" id="IPR020046">
    <property type="entry name" value="5-3_exonucl_a-hlix_arch_N"/>
</dbReference>
<evidence type="ECO:0000256" key="6">
    <source>
        <dbReference type="ARBA" id="ARBA00022958"/>
    </source>
</evidence>
<dbReference type="InterPro" id="IPR002421">
    <property type="entry name" value="5-3_exonuclease"/>
</dbReference>
<reference evidence="12" key="1">
    <citation type="submission" date="2013-11" db="EMBL/GenBank/DDBJ databases">
        <title>Draft genome sequence and annotation of the entomopathogenic bacteria, Xenorhabdus cabanillasi strain JM26 and Xenorhabdus szentirmai strain DSM 16338.</title>
        <authorList>
            <person name="Gualtieri M."/>
            <person name="Ogier J.C."/>
            <person name="Pages S."/>
            <person name="Givaudan A."/>
            <person name="Gaudriault S."/>
        </authorList>
    </citation>
    <scope>NUCLEOTIDE SEQUENCE [LARGE SCALE GENOMIC DNA]</scope>
    <source>
        <strain evidence="12">DSM 16338</strain>
    </source>
</reference>
<dbReference type="Pfam" id="PF02739">
    <property type="entry name" value="5_3_exonuc_N"/>
    <property type="match status" value="1"/>
</dbReference>
<protein>
    <recommendedName>
        <fullName evidence="9 10">Flap endonuclease Xni</fullName>
        <shortName evidence="10">FEN</shortName>
        <ecNumber evidence="10">3.1.-.-</ecNumber>
    </recommendedName>
</protein>